<keyword evidence="13" id="KW-1185">Reference proteome</keyword>
<evidence type="ECO:0000256" key="2">
    <source>
        <dbReference type="ARBA" id="ARBA00010617"/>
    </source>
</evidence>
<dbReference type="SUPFAM" id="SSF48264">
    <property type="entry name" value="Cytochrome P450"/>
    <property type="match status" value="1"/>
</dbReference>
<dbReference type="PANTHER" id="PTHR24287">
    <property type="entry name" value="P450, PUTATIVE (EUROFUNG)-RELATED"/>
    <property type="match status" value="1"/>
</dbReference>
<dbReference type="CDD" id="cd11063">
    <property type="entry name" value="CYP52"/>
    <property type="match status" value="1"/>
</dbReference>
<proteinExistence type="inferred from homology"/>
<keyword evidence="10" id="KW-0472">Membrane</keyword>
<dbReference type="eggNOG" id="KOG0157">
    <property type="taxonomic scope" value="Eukaryota"/>
</dbReference>
<comment type="cofactor">
    <cofactor evidence="1 8">
        <name>heme</name>
        <dbReference type="ChEBI" id="CHEBI:30413"/>
    </cofactor>
</comment>
<dbReference type="Gene3D" id="1.10.630.10">
    <property type="entry name" value="Cytochrome P450"/>
    <property type="match status" value="1"/>
</dbReference>
<feature type="binding site" description="axial binding residue" evidence="8">
    <location>
        <position position="504"/>
    </location>
    <ligand>
        <name>heme</name>
        <dbReference type="ChEBI" id="CHEBI:30413"/>
    </ligand>
    <ligandPart>
        <name>Fe</name>
        <dbReference type="ChEBI" id="CHEBI:18248"/>
    </ligandPart>
</feature>
<keyword evidence="6 8" id="KW-0408">Iron</keyword>
<evidence type="ECO:0000256" key="4">
    <source>
        <dbReference type="ARBA" id="ARBA00022723"/>
    </source>
</evidence>
<dbReference type="InterPro" id="IPR001128">
    <property type="entry name" value="Cyt_P450"/>
</dbReference>
<dbReference type="PRINTS" id="PR00464">
    <property type="entry name" value="EP450II"/>
</dbReference>
<dbReference type="InterPro" id="IPR036396">
    <property type="entry name" value="Cyt_P450_sf"/>
</dbReference>
<dbReference type="OMA" id="HGVICES"/>
<comment type="similarity">
    <text evidence="2 9">Belongs to the cytochrome P450 family.</text>
</comment>
<dbReference type="GO" id="GO:0005506">
    <property type="term" value="F:iron ion binding"/>
    <property type="evidence" value="ECO:0007669"/>
    <property type="project" value="InterPro"/>
</dbReference>
<sequence length="563" mass="64365">MQFLRILLCFYSSIVPANCPEVAFSQSMHSYIIAGIGLLLVYVSYYLLSSYLAFRRHAQNAARLGCKEPPRRPHKLPLGIDLAQKILKADKEKRVPDLFLDVYEELGRPATWKQYLLGTDCIVTMDPRNIQAILATQFNDFAIGEQRRKNLFPMLGNGIFTADGKAWEHSRALLRPQFARDQVSDLELEEVHLQNLLRRLSTDASGMTAKVDLQPLFFNLTLDSATEFLFGESVNSQLVGSSDQSFPHTKKDWSGEDLDWSTFGEDWDNATMALGVRGLLGDAYWLHSPRNFHQSCRRIHEFANYCVNRALTTDLSSLKEKDASGAHKRDRYIFLQELVAHTRDPVELRSQLLNILLAGRDTTAGLLGWTFYTLVRHPEVYEKLRAIILDRFGTYSAPRNITFANLKSCTYLQHVLNEILRLYPNVPLNSRRCIRTTTLPRGGGPDGNSPVYVREGQEVNYLVHVMQRRKDIWGEDANQFKPERWEGKKVGWEYLPFNGGPRICLGQQFALTEAGYVTVRLMQRFDRLVNEDNREVIRHMLSLTTSTDGCWVRLHAAEESAEA</sequence>
<dbReference type="PROSITE" id="PS00086">
    <property type="entry name" value="CYTOCHROME_P450"/>
    <property type="match status" value="1"/>
</dbReference>
<evidence type="ECO:0000256" key="8">
    <source>
        <dbReference type="PIRSR" id="PIRSR602402-1"/>
    </source>
</evidence>
<feature type="chain" id="PRO_5004611270" description="Cytochrome P450 52A13" evidence="11">
    <location>
        <begin position="20"/>
        <end position="563"/>
    </location>
</feature>
<keyword evidence="10" id="KW-1133">Transmembrane helix</keyword>
<evidence type="ECO:0008006" key="14">
    <source>
        <dbReference type="Google" id="ProtNLM"/>
    </source>
</evidence>
<name>U1GA45_ENDPU</name>
<dbReference type="OrthoDB" id="1470350at2759"/>
<dbReference type="InterPro" id="IPR002974">
    <property type="entry name" value="Cyt_P450_E_CYP52_ascomycetes"/>
</dbReference>
<dbReference type="GO" id="GO:0020037">
    <property type="term" value="F:heme binding"/>
    <property type="evidence" value="ECO:0007669"/>
    <property type="project" value="InterPro"/>
</dbReference>
<evidence type="ECO:0000313" key="12">
    <source>
        <dbReference type="EMBL" id="ERF68888.1"/>
    </source>
</evidence>
<dbReference type="InterPro" id="IPR017972">
    <property type="entry name" value="Cyt_P450_CS"/>
</dbReference>
<dbReference type="AlphaFoldDB" id="U1GA45"/>
<evidence type="ECO:0000313" key="13">
    <source>
        <dbReference type="Proteomes" id="UP000019373"/>
    </source>
</evidence>
<accession>U1GA45</accession>
<feature type="signal peptide" evidence="11">
    <location>
        <begin position="1"/>
        <end position="19"/>
    </location>
</feature>
<dbReference type="HOGENOM" id="CLU_001570_27_0_1"/>
<keyword evidence="11" id="KW-0732">Signal</keyword>
<evidence type="ECO:0000256" key="3">
    <source>
        <dbReference type="ARBA" id="ARBA00022617"/>
    </source>
</evidence>
<evidence type="ECO:0000256" key="10">
    <source>
        <dbReference type="SAM" id="Phobius"/>
    </source>
</evidence>
<dbReference type="PRINTS" id="PR01239">
    <property type="entry name" value="EP450IICYP52"/>
</dbReference>
<dbReference type="PRINTS" id="PR00385">
    <property type="entry name" value="P450"/>
</dbReference>
<protein>
    <recommendedName>
        <fullName evidence="14">Cytochrome P450 52A13</fullName>
    </recommendedName>
</protein>
<organism evidence="12 13">
    <name type="scientific">Endocarpon pusillum (strain Z07020 / HMAS-L-300199)</name>
    <name type="common">Lichen-forming fungus</name>
    <dbReference type="NCBI Taxonomy" id="1263415"/>
    <lineage>
        <taxon>Eukaryota</taxon>
        <taxon>Fungi</taxon>
        <taxon>Dikarya</taxon>
        <taxon>Ascomycota</taxon>
        <taxon>Pezizomycotina</taxon>
        <taxon>Eurotiomycetes</taxon>
        <taxon>Chaetothyriomycetidae</taxon>
        <taxon>Verrucariales</taxon>
        <taxon>Verrucariaceae</taxon>
        <taxon>Endocarpon</taxon>
    </lineage>
</organism>
<keyword evidence="7 9" id="KW-0503">Monooxygenase</keyword>
<evidence type="ECO:0000256" key="9">
    <source>
        <dbReference type="RuleBase" id="RU000461"/>
    </source>
</evidence>
<dbReference type="Proteomes" id="UP000019373">
    <property type="component" value="Unassembled WGS sequence"/>
</dbReference>
<evidence type="ECO:0000256" key="11">
    <source>
        <dbReference type="SAM" id="SignalP"/>
    </source>
</evidence>
<dbReference type="GO" id="GO:0016712">
    <property type="term" value="F:oxidoreductase activity, acting on paired donors, with incorporation or reduction of molecular oxygen, reduced flavin or flavoprotein as one donor, and incorporation of one atom of oxygen"/>
    <property type="evidence" value="ECO:0007669"/>
    <property type="project" value="InterPro"/>
</dbReference>
<keyword evidence="4 8" id="KW-0479">Metal-binding</keyword>
<keyword evidence="5 9" id="KW-0560">Oxidoreductase</keyword>
<dbReference type="RefSeq" id="XP_007805506.1">
    <property type="nucleotide sequence ID" value="XM_007807315.1"/>
</dbReference>
<keyword evidence="10" id="KW-0812">Transmembrane</keyword>
<evidence type="ECO:0000256" key="5">
    <source>
        <dbReference type="ARBA" id="ARBA00023002"/>
    </source>
</evidence>
<keyword evidence="3 8" id="KW-0349">Heme</keyword>
<dbReference type="PANTHER" id="PTHR24287:SF1">
    <property type="entry name" value="P450, PUTATIVE (EUROFUNG)-RELATED"/>
    <property type="match status" value="1"/>
</dbReference>
<dbReference type="Pfam" id="PF00067">
    <property type="entry name" value="p450"/>
    <property type="match status" value="1"/>
</dbReference>
<evidence type="ECO:0000256" key="6">
    <source>
        <dbReference type="ARBA" id="ARBA00023004"/>
    </source>
</evidence>
<dbReference type="InterPro" id="IPR047146">
    <property type="entry name" value="Cyt_P450_E_CYP52_fungi"/>
</dbReference>
<dbReference type="InterPro" id="IPR002402">
    <property type="entry name" value="Cyt_P450_E_grp-II"/>
</dbReference>
<dbReference type="GeneID" id="19239495"/>
<evidence type="ECO:0000256" key="1">
    <source>
        <dbReference type="ARBA" id="ARBA00001971"/>
    </source>
</evidence>
<feature type="transmembrane region" description="Helical" evidence="10">
    <location>
        <begin position="32"/>
        <end position="54"/>
    </location>
</feature>
<gene>
    <name evidence="12" type="ORF">EPUS_04540</name>
</gene>
<dbReference type="EMBL" id="KE721492">
    <property type="protein sequence ID" value="ERF68888.1"/>
    <property type="molecule type" value="Genomic_DNA"/>
</dbReference>
<evidence type="ECO:0000256" key="7">
    <source>
        <dbReference type="ARBA" id="ARBA00023033"/>
    </source>
</evidence>
<reference evidence="13" key="1">
    <citation type="journal article" date="2014" name="BMC Genomics">
        <title>Genome characteristics reveal the impact of lichenization on lichen-forming fungus Endocarpon pusillum Hedwig (Verrucariales, Ascomycota).</title>
        <authorList>
            <person name="Wang Y.-Y."/>
            <person name="Liu B."/>
            <person name="Zhang X.-Y."/>
            <person name="Zhou Q.-M."/>
            <person name="Zhang T."/>
            <person name="Li H."/>
            <person name="Yu Y.-F."/>
            <person name="Zhang X.-L."/>
            <person name="Hao X.-Y."/>
            <person name="Wang M."/>
            <person name="Wang L."/>
            <person name="Wei J.-C."/>
        </authorList>
    </citation>
    <scope>NUCLEOTIDE SEQUENCE [LARGE SCALE GENOMIC DNA]</scope>
    <source>
        <strain evidence="13">Z07020 / HMAS-L-300199</strain>
    </source>
</reference>